<dbReference type="InterPro" id="IPR009409">
    <property type="entry name" value="DUF1059"/>
</dbReference>
<protein>
    <submittedName>
        <fullName evidence="1">DUF1059 domain-containing protein</fullName>
    </submittedName>
</protein>
<organism evidence="1 2">
    <name type="scientific">Rhizobium aouanii</name>
    <dbReference type="NCBI Taxonomy" id="3118145"/>
    <lineage>
        <taxon>Bacteria</taxon>
        <taxon>Pseudomonadati</taxon>
        <taxon>Pseudomonadota</taxon>
        <taxon>Alphaproteobacteria</taxon>
        <taxon>Hyphomicrobiales</taxon>
        <taxon>Rhizobiaceae</taxon>
        <taxon>Rhizobium/Agrobacterium group</taxon>
        <taxon>Rhizobium</taxon>
    </lineage>
</organism>
<evidence type="ECO:0000313" key="2">
    <source>
        <dbReference type="Proteomes" id="UP001531129"/>
    </source>
</evidence>
<accession>A0ABU8CW74</accession>
<proteinExistence type="predicted"/>
<keyword evidence="2" id="KW-1185">Reference proteome</keyword>
<evidence type="ECO:0000313" key="1">
    <source>
        <dbReference type="EMBL" id="MEI1253051.1"/>
    </source>
</evidence>
<gene>
    <name evidence="1" type="ORF">V8Q02_34470</name>
</gene>
<comment type="caution">
    <text evidence="1">The sequence shown here is derived from an EMBL/GenBank/DDBJ whole genome shotgun (WGS) entry which is preliminary data.</text>
</comment>
<dbReference type="RefSeq" id="WP_264399503.1">
    <property type="nucleotide sequence ID" value="NZ_JBAMYB010000024.1"/>
</dbReference>
<reference evidence="1 2" key="1">
    <citation type="submission" date="2024-01" db="EMBL/GenBank/DDBJ databases">
        <title>Draft genome sequences of three bacterial strains isolated from Acacia saligna represent a potential new species within the genus Rhizobium.</title>
        <authorList>
            <person name="Tambong J.T."/>
            <person name="Mnasri B."/>
        </authorList>
    </citation>
    <scope>NUCLEOTIDE SEQUENCE [LARGE SCALE GENOMIC DNA]</scope>
    <source>
        <strain evidence="1 2">1AS12I</strain>
    </source>
</reference>
<dbReference type="Proteomes" id="UP001531129">
    <property type="component" value="Unassembled WGS sequence"/>
</dbReference>
<name>A0ABU8CW74_9HYPH</name>
<dbReference type="EMBL" id="JBAMYC010000038">
    <property type="protein sequence ID" value="MEI1253051.1"/>
    <property type="molecule type" value="Genomic_DNA"/>
</dbReference>
<dbReference type="Pfam" id="PF06348">
    <property type="entry name" value="DUF1059"/>
    <property type="match status" value="1"/>
</dbReference>
<sequence>MKQFDCATLVPGVDQIIRAHTEANVVARAVDYLKTVLGEDGIRPTLVEEIRTRITDVPSADRSGRS</sequence>